<evidence type="ECO:0008006" key="5">
    <source>
        <dbReference type="Google" id="ProtNLM"/>
    </source>
</evidence>
<organism evidence="3 4">
    <name type="scientific">Vigna mungo</name>
    <name type="common">Black gram</name>
    <name type="synonym">Phaseolus mungo</name>
    <dbReference type="NCBI Taxonomy" id="3915"/>
    <lineage>
        <taxon>Eukaryota</taxon>
        <taxon>Viridiplantae</taxon>
        <taxon>Streptophyta</taxon>
        <taxon>Embryophyta</taxon>
        <taxon>Tracheophyta</taxon>
        <taxon>Spermatophyta</taxon>
        <taxon>Magnoliopsida</taxon>
        <taxon>eudicotyledons</taxon>
        <taxon>Gunneridae</taxon>
        <taxon>Pentapetalae</taxon>
        <taxon>rosids</taxon>
        <taxon>fabids</taxon>
        <taxon>Fabales</taxon>
        <taxon>Fabaceae</taxon>
        <taxon>Papilionoideae</taxon>
        <taxon>50 kb inversion clade</taxon>
        <taxon>NPAAA clade</taxon>
        <taxon>indigoferoid/millettioid clade</taxon>
        <taxon>Phaseoleae</taxon>
        <taxon>Vigna</taxon>
    </lineage>
</organism>
<dbReference type="Proteomes" id="UP001374535">
    <property type="component" value="Chromosome 9"/>
</dbReference>
<keyword evidence="1" id="KW-0175">Coiled coil</keyword>
<name>A0AAQ3MWE3_VIGMU</name>
<feature type="coiled-coil region" evidence="1">
    <location>
        <begin position="89"/>
        <end position="123"/>
    </location>
</feature>
<evidence type="ECO:0000313" key="4">
    <source>
        <dbReference type="Proteomes" id="UP001374535"/>
    </source>
</evidence>
<evidence type="ECO:0000313" key="3">
    <source>
        <dbReference type="EMBL" id="WVY98341.1"/>
    </source>
</evidence>
<keyword evidence="4" id="KW-1185">Reference proteome</keyword>
<sequence>MGLGVKGVEVSVVRGEASSNSSVEGIEGYCVKSGLLLVKRGYALIQGGYAPKTVGFIVGGKGSRINQETDQEIIQNLRDPKLSAKSRMERSTERRLEALEVTMEGMKAESAAVRRELHQLMRMVGAQNSLNDIPRRHDEGIGGRVSGEHQGIQKNGRKKVALPTFKGLDPFSWINRAEKFFDMQRVMAEEEKIELASLSMEGSAGYWFKAWKEKAKNRSWDGLKGALVIRFGTYVERKSFWERTCGEVSRSEVDRYNPGRSKVTEWSVRSEQERTVGPNGSGVTKPNDTRRSESNDKALQAANPRGLKELNGSEANGREPPTPNVKGREEPNGLTCKQSRSNWQNGLTIRMKAKEGKVDGRINGRERRMDFAPAEGIELFEALKDIEDHFFGDYNSGKEVTRMLEANKIQKEWKSLEEELLPPKPPDLNWRAVTKGFHSYEYTMMRRSHEIKPSISNLEDKMGLGVKGVEVSVVREEESSNSSVEGIEGYYVKSGLLLVERAYALIQGGYAPRMEGRKSPQKIIVKLPHDNPPEVDVSTLPNL</sequence>
<feature type="compositionally biased region" description="Basic and acidic residues" evidence="2">
    <location>
        <begin position="287"/>
        <end position="296"/>
    </location>
</feature>
<accession>A0AAQ3MWE3</accession>
<reference evidence="3 4" key="1">
    <citation type="journal article" date="2023" name="Life. Sci Alliance">
        <title>Evolutionary insights into 3D genome organization and epigenetic landscape of Vigna mungo.</title>
        <authorList>
            <person name="Junaid A."/>
            <person name="Singh B."/>
            <person name="Bhatia S."/>
        </authorList>
    </citation>
    <scope>NUCLEOTIDE SEQUENCE [LARGE SCALE GENOMIC DNA]</scope>
    <source>
        <strain evidence="3">Urdbean</strain>
    </source>
</reference>
<protein>
    <recommendedName>
        <fullName evidence="5">Retrotransposon gag domain-containing protein</fullName>
    </recommendedName>
</protein>
<dbReference type="EMBL" id="CP144692">
    <property type="protein sequence ID" value="WVY98341.1"/>
    <property type="molecule type" value="Genomic_DNA"/>
</dbReference>
<evidence type="ECO:0000256" key="2">
    <source>
        <dbReference type="SAM" id="MobiDB-lite"/>
    </source>
</evidence>
<evidence type="ECO:0000256" key="1">
    <source>
        <dbReference type="SAM" id="Coils"/>
    </source>
</evidence>
<dbReference type="AlphaFoldDB" id="A0AAQ3MWE3"/>
<feature type="region of interest" description="Disordered" evidence="2">
    <location>
        <begin position="259"/>
        <end position="340"/>
    </location>
</feature>
<proteinExistence type="predicted"/>
<gene>
    <name evidence="3" type="ORF">V8G54_030492</name>
</gene>